<reference evidence="4 5" key="1">
    <citation type="submission" date="2023-10" db="EMBL/GenBank/DDBJ databases">
        <title>Bacteria for the degradation of biodegradable plastic PBAT(Polybutylene adipate terephthalate).</title>
        <authorList>
            <person name="Weon H.-Y."/>
            <person name="Yeon J."/>
        </authorList>
    </citation>
    <scope>NUCLEOTIDE SEQUENCE [LARGE SCALE GENOMIC DNA]</scope>
    <source>
        <strain evidence="4 5">SBD 7-3</strain>
    </source>
</reference>
<evidence type="ECO:0000259" key="3">
    <source>
        <dbReference type="Pfam" id="PF02826"/>
    </source>
</evidence>
<gene>
    <name evidence="4" type="ORF">RXV79_22200</name>
</gene>
<dbReference type="Gene3D" id="3.40.50.720">
    <property type="entry name" value="NAD(P)-binding Rossmann-like Domain"/>
    <property type="match status" value="2"/>
</dbReference>
<keyword evidence="5" id="KW-1185">Reference proteome</keyword>
<dbReference type="Pfam" id="PF02826">
    <property type="entry name" value="2-Hacid_dh_C"/>
    <property type="match status" value="1"/>
</dbReference>
<protein>
    <submittedName>
        <fullName evidence="4">Glyoxylate/hydroxypyruvate reductase A</fullName>
    </submittedName>
</protein>
<name>A0ABZ0CSW8_9BURK</name>
<organism evidence="4 5">
    <name type="scientific">Piscinibacter gummiphilus</name>
    <dbReference type="NCBI Taxonomy" id="946333"/>
    <lineage>
        <taxon>Bacteria</taxon>
        <taxon>Pseudomonadati</taxon>
        <taxon>Pseudomonadota</taxon>
        <taxon>Betaproteobacteria</taxon>
        <taxon>Burkholderiales</taxon>
        <taxon>Sphaerotilaceae</taxon>
        <taxon>Piscinibacter</taxon>
    </lineage>
</organism>
<dbReference type="EMBL" id="CP136336">
    <property type="protein sequence ID" value="WOB07611.1"/>
    <property type="molecule type" value="Genomic_DNA"/>
</dbReference>
<accession>A0ABZ0CSW8</accession>
<dbReference type="RefSeq" id="WP_316700268.1">
    <property type="nucleotide sequence ID" value="NZ_CP136336.1"/>
</dbReference>
<evidence type="ECO:0000313" key="4">
    <source>
        <dbReference type="EMBL" id="WOB07611.1"/>
    </source>
</evidence>
<dbReference type="InterPro" id="IPR036291">
    <property type="entry name" value="NAD(P)-bd_dom_sf"/>
</dbReference>
<proteinExistence type="predicted"/>
<evidence type="ECO:0000313" key="5">
    <source>
        <dbReference type="Proteomes" id="UP001303946"/>
    </source>
</evidence>
<dbReference type="PANTHER" id="PTHR43333:SF1">
    <property type="entry name" value="D-ISOMER SPECIFIC 2-HYDROXYACID DEHYDROGENASE NAD-BINDING DOMAIN-CONTAINING PROTEIN"/>
    <property type="match status" value="1"/>
</dbReference>
<dbReference type="SUPFAM" id="SSF52283">
    <property type="entry name" value="Formate/glycerate dehydrogenase catalytic domain-like"/>
    <property type="match status" value="1"/>
</dbReference>
<dbReference type="PANTHER" id="PTHR43333">
    <property type="entry name" value="2-HACID_DH_C DOMAIN-CONTAINING PROTEIN"/>
    <property type="match status" value="1"/>
</dbReference>
<feature type="domain" description="D-isomer specific 2-hydroxyacid dehydrogenase NAD-binding" evidence="3">
    <location>
        <begin position="101"/>
        <end position="273"/>
    </location>
</feature>
<dbReference type="CDD" id="cd12164">
    <property type="entry name" value="GDH_like_2"/>
    <property type="match status" value="1"/>
</dbReference>
<keyword evidence="1" id="KW-0560">Oxidoreductase</keyword>
<keyword evidence="2" id="KW-0520">NAD</keyword>
<evidence type="ECO:0000256" key="2">
    <source>
        <dbReference type="ARBA" id="ARBA00023027"/>
    </source>
</evidence>
<evidence type="ECO:0000256" key="1">
    <source>
        <dbReference type="ARBA" id="ARBA00023002"/>
    </source>
</evidence>
<dbReference type="Proteomes" id="UP001303946">
    <property type="component" value="Chromosome"/>
</dbReference>
<dbReference type="InterPro" id="IPR006140">
    <property type="entry name" value="D-isomer_DH_NAD-bd"/>
</dbReference>
<sequence>MAILVLSNPLPSAPFAAALRQASGGIPVWTEQDSPPPEAVEAILAWRMRPGILPQYPNLRVLCSTGAGAEKLLVDDLPEHVPVTRVVDPMQGVEIAQYVVATTLQFTRDLKLYAEQQARAEWKRHPVRTAVRCRVGVMGLGAVGQAIARAFLPLGYPVGGWSRTPREVPGVATFAGMDELPEFLSQADILVCALPLTDETRGLLNHHTLAQLPRGAFFVNIGRGEQVVEPDLRALLDGGYLAGAALDVFEREPPPPDNWVWSHPQVVATPHIAAQASFDTVAQQCVDALRRARDGLPQPLAVDRQRGY</sequence>
<dbReference type="SUPFAM" id="SSF51735">
    <property type="entry name" value="NAD(P)-binding Rossmann-fold domains"/>
    <property type="match status" value="1"/>
</dbReference>